<reference evidence="2 3" key="1">
    <citation type="submission" date="2019-06" db="EMBL/GenBank/DDBJ databases">
        <title>Draft genome of Aliikangiella marina GYP-15.</title>
        <authorList>
            <person name="Wang G."/>
        </authorList>
    </citation>
    <scope>NUCLEOTIDE SEQUENCE [LARGE SCALE GENOMIC DNA]</scope>
    <source>
        <strain evidence="2 3">GYP-15</strain>
    </source>
</reference>
<feature type="domain" description="DUF3391" evidence="1">
    <location>
        <begin position="8"/>
        <end position="140"/>
    </location>
</feature>
<sequence length="439" mass="49496">MYSELTTKRIQAFNLQKGMFVSKLDMPWSATAFPIQGFLIETNEQIDQLTSMCQHVFIDLRLSKHIPYEHNIKLDIVSKPTCNNLATRINEQRKKQIKANSRIEKFRFTNYEIVSSFSREIGPAKAVYDEAAITLSDIIKRRAEINKGDMQALKAVSVKMVRSALNNPDALNWVAKINSSYKSLFQYALSTTITGVIFARHLGLEQRKIEFLTLSLLLRTIGLSKLKKSELVKYSPDNISDNYKRHLFMTLNKVATFKSLPSSVYNTLENHCENADGSGFPGKKSGHKIPMLSQIVRLVVYYDELVNPLVAARAISASKAISKVNAKVGCYFEAGLVEKFVQAVGIYPTGSFVELSDSSIGMVMEQNPAKRLRTNLAILKNAQGVNLDEPIIVDLADKKFENLVIKQSVPSTLLTPEQIVSCKTLFQPKKKRFSFLRRK</sequence>
<accession>A0A545T2Z2</accession>
<dbReference type="InterPro" id="IPR052020">
    <property type="entry name" value="Cyclic_di-GMP/3'3'-cGAMP_PDE"/>
</dbReference>
<comment type="caution">
    <text evidence="2">The sequence shown here is derived from an EMBL/GenBank/DDBJ whole genome shotgun (WGS) entry which is preliminary data.</text>
</comment>
<evidence type="ECO:0000313" key="3">
    <source>
        <dbReference type="Proteomes" id="UP000317839"/>
    </source>
</evidence>
<dbReference type="Gene3D" id="1.10.3210.10">
    <property type="entry name" value="Hypothetical protein af1432"/>
    <property type="match status" value="1"/>
</dbReference>
<dbReference type="Pfam" id="PF11871">
    <property type="entry name" value="DUF3391"/>
    <property type="match status" value="1"/>
</dbReference>
<dbReference type="PANTHER" id="PTHR45228">
    <property type="entry name" value="CYCLIC DI-GMP PHOSPHODIESTERASE TM_0186-RELATED"/>
    <property type="match status" value="1"/>
</dbReference>
<dbReference type="Pfam" id="PF13487">
    <property type="entry name" value="HD_5"/>
    <property type="match status" value="1"/>
</dbReference>
<protein>
    <submittedName>
        <fullName evidence="2">DUF3391 domain-containing protein</fullName>
    </submittedName>
</protein>
<dbReference type="Proteomes" id="UP000317839">
    <property type="component" value="Unassembled WGS sequence"/>
</dbReference>
<evidence type="ECO:0000313" key="2">
    <source>
        <dbReference type="EMBL" id="TQV71586.1"/>
    </source>
</evidence>
<evidence type="ECO:0000259" key="1">
    <source>
        <dbReference type="Pfam" id="PF11871"/>
    </source>
</evidence>
<dbReference type="PANTHER" id="PTHR45228:SF1">
    <property type="entry name" value="CYCLIC DI-GMP PHOSPHODIESTERASE TM_0186"/>
    <property type="match status" value="1"/>
</dbReference>
<dbReference type="AlphaFoldDB" id="A0A545T2Z2"/>
<dbReference type="EMBL" id="VIKR01000006">
    <property type="protein sequence ID" value="TQV71586.1"/>
    <property type="molecule type" value="Genomic_DNA"/>
</dbReference>
<organism evidence="2 3">
    <name type="scientific">Aliikangiella marina</name>
    <dbReference type="NCBI Taxonomy" id="1712262"/>
    <lineage>
        <taxon>Bacteria</taxon>
        <taxon>Pseudomonadati</taxon>
        <taxon>Pseudomonadota</taxon>
        <taxon>Gammaproteobacteria</taxon>
        <taxon>Oceanospirillales</taxon>
        <taxon>Pleioneaceae</taxon>
        <taxon>Aliikangiella</taxon>
    </lineage>
</organism>
<proteinExistence type="predicted"/>
<gene>
    <name evidence="2" type="ORF">FLL45_20770</name>
</gene>
<keyword evidence="3" id="KW-1185">Reference proteome</keyword>
<dbReference type="InterPro" id="IPR021812">
    <property type="entry name" value="DUF3391"/>
</dbReference>
<dbReference type="RefSeq" id="WP_142943985.1">
    <property type="nucleotide sequence ID" value="NZ_VIKR01000006.1"/>
</dbReference>
<name>A0A545T2Z2_9GAMM</name>
<dbReference type="OrthoDB" id="9816273at2"/>